<keyword evidence="1" id="KW-1133">Transmembrane helix</keyword>
<sequence length="135" mass="15440">MFLEHLYVFLEQLFVGILCLCSGLPCRSLRQLLQLWLLLLDCLCMLFRRLLLGLRSVCFGHLCRFLGLLCAFFGFWVGDVGLLLPVRPLPFGLILLERVLLIDLLSTPSQLVARYLLLGRRFALVHSSEDSRCLS</sequence>
<dbReference type="AlphaFoldDB" id="A0A9P9EZH7"/>
<evidence type="ECO:0000313" key="2">
    <source>
        <dbReference type="EMBL" id="KAH7149412.1"/>
    </source>
</evidence>
<keyword evidence="3" id="KW-1185">Reference proteome</keyword>
<proteinExistence type="predicted"/>
<protein>
    <submittedName>
        <fullName evidence="2">Uncharacterized protein</fullName>
    </submittedName>
</protein>
<dbReference type="EMBL" id="JAGMUU010000007">
    <property type="protein sequence ID" value="KAH7149412.1"/>
    <property type="molecule type" value="Genomic_DNA"/>
</dbReference>
<accession>A0A9P9EZH7</accession>
<keyword evidence="1" id="KW-0812">Transmembrane</keyword>
<feature type="non-terminal residue" evidence="2">
    <location>
        <position position="1"/>
    </location>
</feature>
<organism evidence="2 3">
    <name type="scientific">Dactylonectria estremocensis</name>
    <dbReference type="NCBI Taxonomy" id="1079267"/>
    <lineage>
        <taxon>Eukaryota</taxon>
        <taxon>Fungi</taxon>
        <taxon>Dikarya</taxon>
        <taxon>Ascomycota</taxon>
        <taxon>Pezizomycotina</taxon>
        <taxon>Sordariomycetes</taxon>
        <taxon>Hypocreomycetidae</taxon>
        <taxon>Hypocreales</taxon>
        <taxon>Nectriaceae</taxon>
        <taxon>Dactylonectria</taxon>
    </lineage>
</organism>
<evidence type="ECO:0000256" key="1">
    <source>
        <dbReference type="SAM" id="Phobius"/>
    </source>
</evidence>
<evidence type="ECO:0000313" key="3">
    <source>
        <dbReference type="Proteomes" id="UP000717696"/>
    </source>
</evidence>
<feature type="transmembrane region" description="Helical" evidence="1">
    <location>
        <begin position="63"/>
        <end position="86"/>
    </location>
</feature>
<dbReference type="Proteomes" id="UP000717696">
    <property type="component" value="Unassembled WGS sequence"/>
</dbReference>
<reference evidence="2" key="1">
    <citation type="journal article" date="2021" name="Nat. Commun.">
        <title>Genetic determinants of endophytism in the Arabidopsis root mycobiome.</title>
        <authorList>
            <person name="Mesny F."/>
            <person name="Miyauchi S."/>
            <person name="Thiergart T."/>
            <person name="Pickel B."/>
            <person name="Atanasova L."/>
            <person name="Karlsson M."/>
            <person name="Huettel B."/>
            <person name="Barry K.W."/>
            <person name="Haridas S."/>
            <person name="Chen C."/>
            <person name="Bauer D."/>
            <person name="Andreopoulos W."/>
            <person name="Pangilinan J."/>
            <person name="LaButti K."/>
            <person name="Riley R."/>
            <person name="Lipzen A."/>
            <person name="Clum A."/>
            <person name="Drula E."/>
            <person name="Henrissat B."/>
            <person name="Kohler A."/>
            <person name="Grigoriev I.V."/>
            <person name="Martin F.M."/>
            <person name="Hacquard S."/>
        </authorList>
    </citation>
    <scope>NUCLEOTIDE SEQUENCE</scope>
    <source>
        <strain evidence="2">MPI-CAGE-AT-0021</strain>
    </source>
</reference>
<name>A0A9P9EZH7_9HYPO</name>
<feature type="transmembrane region" description="Helical" evidence="1">
    <location>
        <begin position="33"/>
        <end position="51"/>
    </location>
</feature>
<gene>
    <name evidence="2" type="ORF">B0J13DRAFT_551443</name>
</gene>
<comment type="caution">
    <text evidence="2">The sequence shown here is derived from an EMBL/GenBank/DDBJ whole genome shotgun (WGS) entry which is preliminary data.</text>
</comment>
<keyword evidence="1" id="KW-0472">Membrane</keyword>